<gene>
    <name evidence="4" type="ORF">S01H1_39540</name>
</gene>
<dbReference type="InterPro" id="IPR014433">
    <property type="entry name" value="CooC"/>
</dbReference>
<dbReference type="PANTHER" id="PTHR43384">
    <property type="entry name" value="SEPTUM SITE-DETERMINING PROTEIN MIND HOMOLOG, CHLOROPLASTIC-RELATED"/>
    <property type="match status" value="1"/>
</dbReference>
<evidence type="ECO:0000256" key="2">
    <source>
        <dbReference type="ARBA" id="ARBA00022840"/>
    </source>
</evidence>
<protein>
    <recommendedName>
        <fullName evidence="3">CobQ/CobB/MinD/ParA nucleotide binding domain-containing protein</fullName>
    </recommendedName>
</protein>
<keyword evidence="2" id="KW-0067">ATP-binding</keyword>
<dbReference type="GO" id="GO:0005829">
    <property type="term" value="C:cytosol"/>
    <property type="evidence" value="ECO:0007669"/>
    <property type="project" value="TreeGrafter"/>
</dbReference>
<dbReference type="GO" id="GO:0051782">
    <property type="term" value="P:negative regulation of cell division"/>
    <property type="evidence" value="ECO:0007669"/>
    <property type="project" value="TreeGrafter"/>
</dbReference>
<dbReference type="GO" id="GO:0005524">
    <property type="term" value="F:ATP binding"/>
    <property type="evidence" value="ECO:0007669"/>
    <property type="project" value="UniProtKB-KW"/>
</dbReference>
<feature type="non-terminal residue" evidence="4">
    <location>
        <position position="1"/>
    </location>
</feature>
<name>X0V4U4_9ZZZZ</name>
<dbReference type="GO" id="GO:0009898">
    <property type="term" value="C:cytoplasmic side of plasma membrane"/>
    <property type="evidence" value="ECO:0007669"/>
    <property type="project" value="TreeGrafter"/>
</dbReference>
<accession>X0V4U4</accession>
<dbReference type="SUPFAM" id="SSF52540">
    <property type="entry name" value="P-loop containing nucleoside triphosphate hydrolases"/>
    <property type="match status" value="1"/>
</dbReference>
<organism evidence="4">
    <name type="scientific">marine sediment metagenome</name>
    <dbReference type="NCBI Taxonomy" id="412755"/>
    <lineage>
        <taxon>unclassified sequences</taxon>
        <taxon>metagenomes</taxon>
        <taxon>ecological metagenomes</taxon>
    </lineage>
</organism>
<evidence type="ECO:0000313" key="4">
    <source>
        <dbReference type="EMBL" id="GAG13204.1"/>
    </source>
</evidence>
<dbReference type="PIRSF" id="PIRSF005647">
    <property type="entry name" value="CooC"/>
    <property type="match status" value="1"/>
</dbReference>
<feature type="domain" description="CobQ/CobB/MinD/ParA nucleotide binding" evidence="3">
    <location>
        <begin position="2"/>
        <end position="213"/>
    </location>
</feature>
<dbReference type="InterPro" id="IPR050625">
    <property type="entry name" value="ParA/MinD_ATPase"/>
</dbReference>
<dbReference type="InterPro" id="IPR002586">
    <property type="entry name" value="CobQ/CobB/MinD/ParA_Nub-bd_dom"/>
</dbReference>
<dbReference type="InterPro" id="IPR027417">
    <property type="entry name" value="P-loop_NTPase"/>
</dbReference>
<proteinExistence type="predicted"/>
<dbReference type="PANTHER" id="PTHR43384:SF6">
    <property type="entry name" value="SEPTUM SITE-DETERMINING PROTEIN MIND HOMOLOG, CHLOROPLASTIC"/>
    <property type="match status" value="1"/>
</dbReference>
<dbReference type="EMBL" id="BARS01024965">
    <property type="protein sequence ID" value="GAG13204.1"/>
    <property type="molecule type" value="Genomic_DNA"/>
</dbReference>
<comment type="caution">
    <text evidence="4">The sequence shown here is derived from an EMBL/GenBank/DDBJ whole genome shotgun (WGS) entry which is preliminary data.</text>
</comment>
<dbReference type="Pfam" id="PF01656">
    <property type="entry name" value="CbiA"/>
    <property type="match status" value="1"/>
</dbReference>
<evidence type="ECO:0000259" key="3">
    <source>
        <dbReference type="Pfam" id="PF01656"/>
    </source>
</evidence>
<dbReference type="Gene3D" id="3.40.50.300">
    <property type="entry name" value="P-loop containing nucleotide triphosphate hydrolases"/>
    <property type="match status" value="1"/>
</dbReference>
<keyword evidence="1" id="KW-0547">Nucleotide-binding</keyword>
<reference evidence="4" key="1">
    <citation type="journal article" date="2014" name="Front. Microbiol.">
        <title>High frequency of phylogenetically diverse reductive dehalogenase-homologous genes in deep subseafloor sedimentary metagenomes.</title>
        <authorList>
            <person name="Kawai M."/>
            <person name="Futagami T."/>
            <person name="Toyoda A."/>
            <person name="Takaki Y."/>
            <person name="Nishi S."/>
            <person name="Hori S."/>
            <person name="Arai W."/>
            <person name="Tsubouchi T."/>
            <person name="Morono Y."/>
            <person name="Uchiyama I."/>
            <person name="Ito T."/>
            <person name="Fujiyama A."/>
            <person name="Inagaki F."/>
            <person name="Takami H."/>
        </authorList>
    </citation>
    <scope>NUCLEOTIDE SEQUENCE</scope>
    <source>
        <strain evidence="4">Expedition CK06-06</strain>
    </source>
</reference>
<evidence type="ECO:0000256" key="1">
    <source>
        <dbReference type="ARBA" id="ARBA00022741"/>
    </source>
</evidence>
<sequence length="240" mass="26461">HLFARDGHHILAVDADPDANLASAIGIPEDDADSITPISKQNQLVTERTGAKPRQFGQLFKMNPRVSDIPDTFCLEYKGIKLLVLGAVQKGGSGCACPENVLLRSLLSEIILNRDEVVIVDMEAGIEHLGRATSRSIDRMLIVVEPGSRSISSAKTILRLAQDIGVESFGIIGNKVQDKTQENWIRNQFPQDLMLGIVSYRDIIRESDQSQRPLIELLDKNLSREFGIIYQSLKSLGKSG</sequence>
<dbReference type="GO" id="GO:0016887">
    <property type="term" value="F:ATP hydrolysis activity"/>
    <property type="evidence" value="ECO:0007669"/>
    <property type="project" value="TreeGrafter"/>
</dbReference>
<dbReference type="AlphaFoldDB" id="X0V4U4"/>